<reference evidence="2 3" key="1">
    <citation type="submission" date="2016-10" db="EMBL/GenBank/DDBJ databases">
        <title>Chromobacterium muskegensis sp. nov., an insecticidal bacterium isolated from Sphagnum bogs.</title>
        <authorList>
            <person name="Sparks M.E."/>
            <person name="Blackburn M.B."/>
            <person name="Gundersen-Rindal D.E."/>
            <person name="Mitchell A."/>
            <person name="Farrar R."/>
            <person name="Kuhar D."/>
        </authorList>
    </citation>
    <scope>NUCLEOTIDE SEQUENCE [LARGE SCALE GENOMIC DNA]</scope>
    <source>
        <strain evidence="2 3">21-1</strain>
    </source>
</reference>
<sequence length="416" mass="45502">MKESIVKQKNLLNLALTISLPLACATAQAAAMTVDSLDGPVTRNEIQSFVNYAQGLQPGASNVDNEWAQGRSGENLKAMALVYDIAPSQPLLDKMVSFCDALLSERNDILPAPAGQRVIWTGRIDPVWPNKPDVSPIQTGGEQGDPVGHLGNCARQILKTTAVYNQKVAGDPFHFGATYLQRAKTYLSQADKTVDQHILKSLIKLTDGNRMYFAANAPYKAGLPVPWNQQMMFGYGFLNLAQAHELLKDDPARVKRYDQILQANLDWFLQSGLTRYTDKAGRPAYDWGYTMPDTSGEDNNHGSLDTAGLYRLYQSGRYGLQAAQLVPIANTVLDVMRLGDRHYAGRLNGTTGAGNSKDTNYLRSGFLFTALFQPSAYYTMMSDAGIQDGSNASRIDAFSRFLAVKAARATGGAKQK</sequence>
<dbReference type="AlphaFoldDB" id="A0A1D9LDV4"/>
<dbReference type="KEGG" id="cvc:BKX93_05215"/>
<evidence type="ECO:0008006" key="4">
    <source>
        <dbReference type="Google" id="ProtNLM"/>
    </source>
</evidence>
<dbReference type="EMBL" id="CP017707">
    <property type="protein sequence ID" value="AOZ49453.1"/>
    <property type="molecule type" value="Genomic_DNA"/>
</dbReference>
<name>A0A1D9LDV4_9NEIS</name>
<evidence type="ECO:0000313" key="3">
    <source>
        <dbReference type="Proteomes" id="UP000178776"/>
    </source>
</evidence>
<feature type="signal peptide" evidence="1">
    <location>
        <begin position="1"/>
        <end position="29"/>
    </location>
</feature>
<protein>
    <recommendedName>
        <fullName evidence="4">Alginate lyase domain-containing protein</fullName>
    </recommendedName>
</protein>
<keyword evidence="1" id="KW-0732">Signal</keyword>
<feature type="chain" id="PRO_5009443096" description="Alginate lyase domain-containing protein" evidence="1">
    <location>
        <begin position="30"/>
        <end position="416"/>
    </location>
</feature>
<organism evidence="2 3">
    <name type="scientific">Chromobacterium vaccinii</name>
    <dbReference type="NCBI Taxonomy" id="1108595"/>
    <lineage>
        <taxon>Bacteria</taxon>
        <taxon>Pseudomonadati</taxon>
        <taxon>Pseudomonadota</taxon>
        <taxon>Betaproteobacteria</taxon>
        <taxon>Neisseriales</taxon>
        <taxon>Chromobacteriaceae</taxon>
        <taxon>Chromobacterium</taxon>
    </lineage>
</organism>
<evidence type="ECO:0000313" key="2">
    <source>
        <dbReference type="EMBL" id="AOZ49453.1"/>
    </source>
</evidence>
<evidence type="ECO:0000256" key="1">
    <source>
        <dbReference type="SAM" id="SignalP"/>
    </source>
</evidence>
<dbReference type="Proteomes" id="UP000178776">
    <property type="component" value="Chromosome"/>
</dbReference>
<proteinExistence type="predicted"/>
<gene>
    <name evidence="2" type="ORF">BKX93_05215</name>
</gene>
<dbReference type="STRING" id="1108595.BKX93_05215"/>
<accession>A0A1D9LDV4</accession>